<reference evidence="1 2" key="1">
    <citation type="submission" date="2020-03" db="EMBL/GenBank/DDBJ databases">
        <title>Bradyrhizobium diversity isolated from nodules of Indigofera sp.</title>
        <authorList>
            <person name="Klepa M."/>
            <person name="Helene L."/>
            <person name="Hungria M."/>
        </authorList>
    </citation>
    <scope>NUCLEOTIDE SEQUENCE [LARGE SCALE GENOMIC DNA]</scope>
    <source>
        <strain evidence="1 2">WSM 1791</strain>
    </source>
</reference>
<evidence type="ECO:0000313" key="2">
    <source>
        <dbReference type="Proteomes" id="UP000544122"/>
    </source>
</evidence>
<protein>
    <submittedName>
        <fullName evidence="1">Uncharacterized protein</fullName>
    </submittedName>
</protein>
<dbReference type="Proteomes" id="UP000544122">
    <property type="component" value="Unassembled WGS sequence"/>
</dbReference>
<dbReference type="EMBL" id="JAAVLX010000003">
    <property type="protein sequence ID" value="NOJ39870.1"/>
    <property type="molecule type" value="Genomic_DNA"/>
</dbReference>
<sequence length="69" mass="7160">MRSFLLMAAAVLSFSATMTFETTEANAVVCARGVARAGCAGARGAVVVRKPAVVCRTVVVNGVKVRRCT</sequence>
<accession>A0A7Y4LVP1</accession>
<comment type="caution">
    <text evidence="1">The sequence shown here is derived from an EMBL/GenBank/DDBJ whole genome shotgun (WGS) entry which is preliminary data.</text>
</comment>
<dbReference type="AlphaFoldDB" id="A0A7Y4LVP1"/>
<proteinExistence type="predicted"/>
<organism evidence="1 2">
    <name type="scientific">Bradyrhizobium australiense</name>
    <dbReference type="NCBI Taxonomy" id="2721161"/>
    <lineage>
        <taxon>Bacteria</taxon>
        <taxon>Pseudomonadati</taxon>
        <taxon>Pseudomonadota</taxon>
        <taxon>Alphaproteobacteria</taxon>
        <taxon>Hyphomicrobiales</taxon>
        <taxon>Nitrobacteraceae</taxon>
        <taxon>Bradyrhizobium</taxon>
    </lineage>
</organism>
<gene>
    <name evidence="1" type="ORF">HCN58_09685</name>
</gene>
<evidence type="ECO:0000313" key="1">
    <source>
        <dbReference type="EMBL" id="NOJ39870.1"/>
    </source>
</evidence>
<name>A0A7Y4LVP1_9BRAD</name>
<keyword evidence="2" id="KW-1185">Reference proteome</keyword>
<dbReference type="RefSeq" id="WP_171579125.1">
    <property type="nucleotide sequence ID" value="NZ_JAAVLX010000003.1"/>
</dbReference>